<dbReference type="SUPFAM" id="SSF50998">
    <property type="entry name" value="Quinoprotein alcohol dehydrogenase-like"/>
    <property type="match status" value="1"/>
</dbReference>
<keyword evidence="15" id="KW-1185">Reference proteome</keyword>
<evidence type="ECO:0000256" key="12">
    <source>
        <dbReference type="PROSITE-ProRule" id="PRU00433"/>
    </source>
</evidence>
<evidence type="ECO:0000256" key="2">
    <source>
        <dbReference type="ARBA" id="ARBA00001931"/>
    </source>
</evidence>
<dbReference type="EMBL" id="GL883078">
    <property type="protein sequence ID" value="EGF91487.1"/>
    <property type="molecule type" value="Genomic_DNA"/>
</dbReference>
<dbReference type="OrthoDB" id="9794322at2"/>
<evidence type="ECO:0000256" key="6">
    <source>
        <dbReference type="ARBA" id="ARBA00022660"/>
    </source>
</evidence>
<feature type="domain" description="Cytochrome c" evidence="13">
    <location>
        <begin position="470"/>
        <end position="547"/>
    </location>
</feature>
<evidence type="ECO:0000256" key="8">
    <source>
        <dbReference type="ARBA" id="ARBA00022729"/>
    </source>
</evidence>
<keyword evidence="9" id="KW-0249">Electron transport</keyword>
<dbReference type="InterPro" id="IPR036909">
    <property type="entry name" value="Cyt_c-like_dom_sf"/>
</dbReference>
<dbReference type="RefSeq" id="WP_006273689.1">
    <property type="nucleotide sequence ID" value="NZ_GL883078.1"/>
</dbReference>
<dbReference type="PROSITE" id="PS51257">
    <property type="entry name" value="PROKAR_LIPOPROTEIN"/>
    <property type="match status" value="1"/>
</dbReference>
<dbReference type="Pfam" id="PF01011">
    <property type="entry name" value="PQQ"/>
    <property type="match status" value="2"/>
</dbReference>
<evidence type="ECO:0000256" key="11">
    <source>
        <dbReference type="ARBA" id="ARBA00023004"/>
    </source>
</evidence>
<keyword evidence="8" id="KW-0732">Signal</keyword>
<proteinExistence type="inferred from homology"/>
<evidence type="ECO:0000256" key="1">
    <source>
        <dbReference type="ARBA" id="ARBA00001926"/>
    </source>
</evidence>
<dbReference type="Gene3D" id="2.140.10.10">
    <property type="entry name" value="Quinoprotein alcohol dehydrogenase-like superfamily"/>
    <property type="match status" value="2"/>
</dbReference>
<dbReference type="GO" id="GO:0009055">
    <property type="term" value="F:electron transfer activity"/>
    <property type="evidence" value="ECO:0007669"/>
    <property type="project" value="InterPro"/>
</dbReference>
<keyword evidence="11 12" id="KW-0408">Iron</keyword>
<reference evidence="15" key="1">
    <citation type="submission" date="2011-03" db="EMBL/GenBank/DDBJ databases">
        <title>Draft genome sequence of Brevundimonas diminuta.</title>
        <authorList>
            <person name="Brown P.J.B."/>
            <person name="Buechlein A."/>
            <person name="Hemmerich C."/>
            <person name="Brun Y.V."/>
        </authorList>
    </citation>
    <scope>NUCLEOTIDE SEQUENCE [LARGE SCALE GENOMIC DNA]</scope>
    <source>
        <strain evidence="15">C19</strain>
    </source>
</reference>
<keyword evidence="5 12" id="KW-0349">Heme</keyword>
<evidence type="ECO:0000313" key="15">
    <source>
        <dbReference type="Proteomes" id="UP000006512"/>
    </source>
</evidence>
<evidence type="ECO:0000256" key="10">
    <source>
        <dbReference type="ARBA" id="ARBA00023002"/>
    </source>
</evidence>
<dbReference type="InterPro" id="IPR008168">
    <property type="entry name" value="Cyt_C_IC"/>
</dbReference>
<organism evidence="14 15">
    <name type="scientific">Asticcacaulis biprosthecium C19</name>
    <dbReference type="NCBI Taxonomy" id="715226"/>
    <lineage>
        <taxon>Bacteria</taxon>
        <taxon>Pseudomonadati</taxon>
        <taxon>Pseudomonadota</taxon>
        <taxon>Alphaproteobacteria</taxon>
        <taxon>Caulobacterales</taxon>
        <taxon>Caulobacteraceae</taxon>
        <taxon>Asticcacaulis</taxon>
    </lineage>
</organism>
<dbReference type="GO" id="GO:0005506">
    <property type="term" value="F:iron ion binding"/>
    <property type="evidence" value="ECO:0007669"/>
    <property type="project" value="InterPro"/>
</dbReference>
<dbReference type="GO" id="GO:0048038">
    <property type="term" value="F:quinone binding"/>
    <property type="evidence" value="ECO:0007669"/>
    <property type="project" value="InterPro"/>
</dbReference>
<keyword evidence="10 14" id="KW-0560">Oxidoreductase</keyword>
<dbReference type="InterPro" id="IPR017511">
    <property type="entry name" value="PQQ_mDH"/>
</dbReference>
<dbReference type="InterPro" id="IPR018391">
    <property type="entry name" value="PQQ_b-propeller_rpt"/>
</dbReference>
<keyword evidence="4" id="KW-0813">Transport</keyword>
<dbReference type="Pfam" id="PF13442">
    <property type="entry name" value="Cytochrome_CBB3"/>
    <property type="match status" value="1"/>
</dbReference>
<dbReference type="Proteomes" id="UP000006512">
    <property type="component" value="Unassembled WGS sequence"/>
</dbReference>
<name>F4QMP6_9CAUL</name>
<evidence type="ECO:0000256" key="7">
    <source>
        <dbReference type="ARBA" id="ARBA00022723"/>
    </source>
</evidence>
<dbReference type="CDD" id="cd10280">
    <property type="entry name" value="PQQ_mGDH"/>
    <property type="match status" value="1"/>
</dbReference>
<dbReference type="InterPro" id="IPR009056">
    <property type="entry name" value="Cyt_c-like_dom"/>
</dbReference>
<dbReference type="PROSITE" id="PS51007">
    <property type="entry name" value="CYTC"/>
    <property type="match status" value="1"/>
</dbReference>
<comment type="cofactor">
    <cofactor evidence="2">
        <name>pyrroloquinoline quinone</name>
        <dbReference type="ChEBI" id="CHEBI:58442"/>
    </cofactor>
</comment>
<evidence type="ECO:0000259" key="13">
    <source>
        <dbReference type="PROSITE" id="PS51007"/>
    </source>
</evidence>
<evidence type="ECO:0000256" key="3">
    <source>
        <dbReference type="ARBA" id="ARBA00008156"/>
    </source>
</evidence>
<dbReference type="GO" id="GO:0008876">
    <property type="term" value="F:quinoprotein glucose dehydrogenase activity"/>
    <property type="evidence" value="ECO:0007669"/>
    <property type="project" value="UniProtKB-EC"/>
</dbReference>
<gene>
    <name evidence="14" type="ORF">ABI_29040</name>
</gene>
<dbReference type="PANTHER" id="PTHR32303:SF4">
    <property type="entry name" value="QUINOPROTEIN GLUCOSE DEHYDROGENASE"/>
    <property type="match status" value="1"/>
</dbReference>
<comment type="similarity">
    <text evidence="3">Belongs to the bacterial PQQ dehydrogenase family.</text>
</comment>
<sequence length="699" mass="75605">MKKLTALLLCAALVSCQSPKLELSADRSGADWPVYHGNPHGTHYSTLDQINTGNVKDLKVAWRFDSGDGFQGGDMEGNPMIVGGRLFFVSPKGRLFCLDAATGKQTWVFDPAYGEPVTRARLRGLAYWSDGRQERILFTFRSKLIAVDVATGKPFDTFGDKGEVDLRQNLDRDPNSVSVNVVSPGVVYKDTIIIGSTGNTPGHIRAYDVRTGKLQWTFRTIPHPGEFGYDTWPDDAWKTAMGANAWSGFTLDPERGIVYLPLASAGMGDKDFYGADRHGDNLFGTSIVALNAKTGKRLWHFQLVKHDLWDRDPPTPPTLVTVRRDGKDIPALAQITKAGVVWVLDRTTGESLFPIQEIPGLPSTVPGEQVASMQRLPAAPEPFARQRLTEDMLTQRTPAANAAARAHLAKSSNRGPFDPPSLQGTILFPGMDGGGEYGGAAWDPDTGVLYINANEMAWTMKLKPRVKTANGQISGAAVYANVCASCHGDDRKGSPPEFPAVFGVSKRLTQDQITKQVRDGAGRMPAFGAALSPEELSAVVAYISDDTAKPAPEYPSTAEDDYAFDGYHRFLDPDGYPAVAPPWGTLNALDLNTGQYLWRIPFGEYPELADKTTGSENYGGAVVTKGGLLFIGATIYDNKFRAFDKTTGKLLWETTMPTSSIATPATYSVGGKQYVAVAAGGGKNPKVKPGGEIIVYSLP</sequence>
<dbReference type="SUPFAM" id="SSF46626">
    <property type="entry name" value="Cytochrome c"/>
    <property type="match status" value="1"/>
</dbReference>
<dbReference type="HOGENOM" id="CLU_018478_1_1_5"/>
<evidence type="ECO:0000313" key="14">
    <source>
        <dbReference type="EMBL" id="EGF91487.1"/>
    </source>
</evidence>
<evidence type="ECO:0000256" key="9">
    <source>
        <dbReference type="ARBA" id="ARBA00022982"/>
    </source>
</evidence>
<dbReference type="PANTHER" id="PTHR32303">
    <property type="entry name" value="QUINOPROTEIN ALCOHOL DEHYDROGENASE (CYTOCHROME C)"/>
    <property type="match status" value="1"/>
</dbReference>
<evidence type="ECO:0000256" key="4">
    <source>
        <dbReference type="ARBA" id="ARBA00022448"/>
    </source>
</evidence>
<protein>
    <submittedName>
        <fullName evidence="14">Quinoprotein glucose dehydrogenase A</fullName>
        <ecNumber evidence="14">1.1.5.2</ecNumber>
    </submittedName>
</protein>
<comment type="cofactor">
    <cofactor evidence="1">
        <name>heme c</name>
        <dbReference type="ChEBI" id="CHEBI:61717"/>
    </cofactor>
</comment>
<dbReference type="STRING" id="715226.ABI_29040"/>
<dbReference type="GO" id="GO:0016020">
    <property type="term" value="C:membrane"/>
    <property type="evidence" value="ECO:0007669"/>
    <property type="project" value="InterPro"/>
</dbReference>
<dbReference type="EC" id="1.1.5.2" evidence="14"/>
<dbReference type="GO" id="GO:0020037">
    <property type="term" value="F:heme binding"/>
    <property type="evidence" value="ECO:0007669"/>
    <property type="project" value="InterPro"/>
</dbReference>
<dbReference type="InterPro" id="IPR002372">
    <property type="entry name" value="PQQ_rpt_dom"/>
</dbReference>
<accession>F4QMP6</accession>
<keyword evidence="6" id="KW-0679">Respiratory chain</keyword>
<keyword evidence="7 12" id="KW-0479">Metal-binding</keyword>
<dbReference type="eggNOG" id="COG4993">
    <property type="taxonomic scope" value="Bacteria"/>
</dbReference>
<dbReference type="SMART" id="SM00564">
    <property type="entry name" value="PQQ"/>
    <property type="match status" value="5"/>
</dbReference>
<dbReference type="PRINTS" id="PR00605">
    <property type="entry name" value="CYTCHROMECIC"/>
</dbReference>
<evidence type="ECO:0000256" key="5">
    <source>
        <dbReference type="ARBA" id="ARBA00022617"/>
    </source>
</evidence>
<dbReference type="InterPro" id="IPR011047">
    <property type="entry name" value="Quinoprotein_ADH-like_sf"/>
</dbReference>
<dbReference type="AlphaFoldDB" id="F4QMP6"/>